<dbReference type="EMBL" id="JBEWLY010000008">
    <property type="protein sequence ID" value="MET1754796.1"/>
    <property type="molecule type" value="Genomic_DNA"/>
</dbReference>
<keyword evidence="3" id="KW-1185">Reference proteome</keyword>
<dbReference type="PANTHER" id="PTHR33121">
    <property type="entry name" value="CYCLIC DI-GMP PHOSPHODIESTERASE PDEF"/>
    <property type="match status" value="1"/>
</dbReference>
<dbReference type="Proteomes" id="UP001548713">
    <property type="component" value="Unassembled WGS sequence"/>
</dbReference>
<feature type="domain" description="EAL" evidence="1">
    <location>
        <begin position="512"/>
        <end position="765"/>
    </location>
</feature>
<gene>
    <name evidence="2" type="ORF">ABVV53_04890</name>
</gene>
<name>A0ABV2CYX6_9SPHN</name>
<sequence length="770" mass="84706">MISPISRLRAAWQNRRSRIVLSALLLGAFCGVLDVTMPLEDLFIAARTKLRYEKADGSIVVVKLDDRTLDALHDNDVSPGLDAKLIENLMQAGATEVYFGRSYPFSPTAVGAEKFSTVLRKYPNRVFLGVTGKSDRRGINNSSSTARDTLPARELRENARLVSLAALNHPLNLSISIPFWSHSVAGPIPSFASAMADRSVEESETFRPDFAIDYATVPSVSYIDVLNGKTDAEQFAGRKVVVGWTSSVTQYRPLPLGDFVPAVYFHVIAAQTLKAGIPLDLGWVPAYLLVASMIVTGVGRGHSFKPVRLIGHGAVLIAAPLILDHSLIEIEVLPAAVMAIYATFRARTLDKVKDASETNAASGLPSLQALRSHHAPTSGLLVALKIRNYSGIIRSFTNSVEAELANEVQRRIRISEPDVTVYHEGGMFVWVSNLGDIVDVFENLEGLHRIVQNGIVIAGTEVDVGFNCGIDSERQNILSSRLANAMQSAEEAVSSDELVCHHDGKDGEVQWEISLLTSLDRAIDNGEVWVAFQPKLDLSTNRLVGAEALARWSHPERGPISPDKFISIAEEYHRIERITRFVLDTAIRGAASLVRAGHEFSISVNISAQLLRNPRLPKMISEALAVHDLPTEYLILEVTETDRLDKSKNTINMMKELVESGVRISIDDFGTGNATIDYLRYLPASEVKIDKLFIREIDTNLDDQRLVQSIIEMAHSLGRQVVAEGVETAGALRLLKQYRCDQAQGYYVCRPVPFLDMVEQLTAPRLRANG</sequence>
<dbReference type="SUPFAM" id="SSF141868">
    <property type="entry name" value="EAL domain-like"/>
    <property type="match status" value="1"/>
</dbReference>
<protein>
    <submittedName>
        <fullName evidence="2">EAL domain-containing protein</fullName>
    </submittedName>
</protein>
<dbReference type="Gene3D" id="3.20.20.450">
    <property type="entry name" value="EAL domain"/>
    <property type="match status" value="1"/>
</dbReference>
<evidence type="ECO:0000313" key="2">
    <source>
        <dbReference type="EMBL" id="MET1754796.1"/>
    </source>
</evidence>
<dbReference type="PANTHER" id="PTHR33121:SF71">
    <property type="entry name" value="OXYGEN SENSOR PROTEIN DOSP"/>
    <property type="match status" value="1"/>
</dbReference>
<dbReference type="InterPro" id="IPR050706">
    <property type="entry name" value="Cyclic-di-GMP_PDE-like"/>
</dbReference>
<reference evidence="2 3" key="1">
    <citation type="submission" date="2024-07" db="EMBL/GenBank/DDBJ databases">
        <title>Novosphingobium kalidii RD2P27.</title>
        <authorList>
            <person name="Sun J.-Q."/>
        </authorList>
    </citation>
    <scope>NUCLEOTIDE SEQUENCE [LARGE SCALE GENOMIC DNA]</scope>
    <source>
        <strain evidence="2 3">RD2P27</strain>
    </source>
</reference>
<dbReference type="CDD" id="cd01948">
    <property type="entry name" value="EAL"/>
    <property type="match status" value="1"/>
</dbReference>
<dbReference type="InterPro" id="IPR007890">
    <property type="entry name" value="CHASE2"/>
</dbReference>
<dbReference type="InterPro" id="IPR001633">
    <property type="entry name" value="EAL_dom"/>
</dbReference>
<comment type="caution">
    <text evidence="2">The sequence shown here is derived from an EMBL/GenBank/DDBJ whole genome shotgun (WGS) entry which is preliminary data.</text>
</comment>
<dbReference type="PROSITE" id="PS50883">
    <property type="entry name" value="EAL"/>
    <property type="match status" value="1"/>
</dbReference>
<dbReference type="Pfam" id="PF05226">
    <property type="entry name" value="CHASE2"/>
    <property type="match status" value="1"/>
</dbReference>
<dbReference type="Pfam" id="PF00563">
    <property type="entry name" value="EAL"/>
    <property type="match status" value="1"/>
</dbReference>
<evidence type="ECO:0000313" key="3">
    <source>
        <dbReference type="Proteomes" id="UP001548713"/>
    </source>
</evidence>
<evidence type="ECO:0000259" key="1">
    <source>
        <dbReference type="PROSITE" id="PS50883"/>
    </source>
</evidence>
<dbReference type="InterPro" id="IPR035919">
    <property type="entry name" value="EAL_sf"/>
</dbReference>
<proteinExistence type="predicted"/>
<dbReference type="RefSeq" id="WP_353983257.1">
    <property type="nucleotide sequence ID" value="NZ_JBEWLY010000008.1"/>
</dbReference>
<accession>A0ABV2CYX6</accession>
<dbReference type="SMART" id="SM00052">
    <property type="entry name" value="EAL"/>
    <property type="match status" value="1"/>
</dbReference>
<dbReference type="SMART" id="SM01080">
    <property type="entry name" value="CHASE2"/>
    <property type="match status" value="1"/>
</dbReference>
<organism evidence="2 3">
    <name type="scientific">Novosphingobium kalidii</name>
    <dbReference type="NCBI Taxonomy" id="3230299"/>
    <lineage>
        <taxon>Bacteria</taxon>
        <taxon>Pseudomonadati</taxon>
        <taxon>Pseudomonadota</taxon>
        <taxon>Alphaproteobacteria</taxon>
        <taxon>Sphingomonadales</taxon>
        <taxon>Sphingomonadaceae</taxon>
        <taxon>Novosphingobium</taxon>
    </lineage>
</organism>